<evidence type="ECO:0000313" key="1">
    <source>
        <dbReference type="EMBL" id="JAH21346.1"/>
    </source>
</evidence>
<reference evidence="1" key="2">
    <citation type="journal article" date="2015" name="Fish Shellfish Immunol.">
        <title>Early steps in the European eel (Anguilla anguilla)-Vibrio vulnificus interaction in the gills: Role of the RtxA13 toxin.</title>
        <authorList>
            <person name="Callol A."/>
            <person name="Pajuelo D."/>
            <person name="Ebbesson L."/>
            <person name="Teles M."/>
            <person name="MacKenzie S."/>
            <person name="Amaro C."/>
        </authorList>
    </citation>
    <scope>NUCLEOTIDE SEQUENCE</scope>
</reference>
<organism evidence="1">
    <name type="scientific">Anguilla anguilla</name>
    <name type="common">European freshwater eel</name>
    <name type="synonym">Muraena anguilla</name>
    <dbReference type="NCBI Taxonomy" id="7936"/>
    <lineage>
        <taxon>Eukaryota</taxon>
        <taxon>Metazoa</taxon>
        <taxon>Chordata</taxon>
        <taxon>Craniata</taxon>
        <taxon>Vertebrata</taxon>
        <taxon>Euteleostomi</taxon>
        <taxon>Actinopterygii</taxon>
        <taxon>Neopterygii</taxon>
        <taxon>Teleostei</taxon>
        <taxon>Anguilliformes</taxon>
        <taxon>Anguillidae</taxon>
        <taxon>Anguilla</taxon>
    </lineage>
</organism>
<reference evidence="1" key="1">
    <citation type="submission" date="2014-11" db="EMBL/GenBank/DDBJ databases">
        <authorList>
            <person name="Amaro Gonzalez C."/>
        </authorList>
    </citation>
    <scope>NUCLEOTIDE SEQUENCE</scope>
</reference>
<proteinExistence type="predicted"/>
<accession>A0A0E9QWN0</accession>
<dbReference type="EMBL" id="GBXM01087231">
    <property type="protein sequence ID" value="JAH21346.1"/>
    <property type="molecule type" value="Transcribed_RNA"/>
</dbReference>
<sequence>MLKTKIDYICKTGELTGLGMNYELWLLPCVALSF</sequence>
<name>A0A0E9QWN0_ANGAN</name>
<protein>
    <submittedName>
        <fullName evidence="1">Uncharacterized protein</fullName>
    </submittedName>
</protein>
<dbReference type="AlphaFoldDB" id="A0A0E9QWN0"/>